<accession>C7NFJ8</accession>
<proteinExistence type="predicted"/>
<evidence type="ECO:0000256" key="2">
    <source>
        <dbReference type="ARBA" id="ARBA00022475"/>
    </source>
</evidence>
<feature type="transmembrane region" description="Helical" evidence="7">
    <location>
        <begin position="112"/>
        <end position="134"/>
    </location>
</feature>
<evidence type="ECO:0000256" key="4">
    <source>
        <dbReference type="ARBA" id="ARBA00022989"/>
    </source>
</evidence>
<evidence type="ECO:0000256" key="7">
    <source>
        <dbReference type="SAM" id="Phobius"/>
    </source>
</evidence>
<dbReference type="HOGENOM" id="CLU_045539_3_1_11"/>
<organism evidence="8 9">
    <name type="scientific">Kytococcus sedentarius (strain ATCC 14392 / DSM 20547 / JCM 11482 / CCUG 33030 / NBRC 15357 / NCTC 11040 / CCM 314 / 541)</name>
    <name type="common">Micrococcus sedentarius</name>
    <dbReference type="NCBI Taxonomy" id="478801"/>
    <lineage>
        <taxon>Bacteria</taxon>
        <taxon>Bacillati</taxon>
        <taxon>Actinomycetota</taxon>
        <taxon>Actinomycetes</taxon>
        <taxon>Micrococcales</taxon>
        <taxon>Kytococcaceae</taxon>
        <taxon>Kytococcus</taxon>
    </lineage>
</organism>
<keyword evidence="9" id="KW-1185">Reference proteome</keyword>
<feature type="transmembrane region" description="Helical" evidence="7">
    <location>
        <begin position="295"/>
        <end position="319"/>
    </location>
</feature>
<keyword evidence="3 7" id="KW-0812">Transmembrane</keyword>
<evidence type="ECO:0000256" key="3">
    <source>
        <dbReference type="ARBA" id="ARBA00022692"/>
    </source>
</evidence>
<keyword evidence="4 7" id="KW-1133">Transmembrane helix</keyword>
<dbReference type="PANTHER" id="PTHR30213:SF0">
    <property type="entry name" value="UPF0761 MEMBRANE PROTEIN YIHY"/>
    <property type="match status" value="1"/>
</dbReference>
<feature type="transmembrane region" description="Helical" evidence="7">
    <location>
        <begin position="262"/>
        <end position="283"/>
    </location>
</feature>
<feature type="compositionally biased region" description="Basic and acidic residues" evidence="6">
    <location>
        <begin position="37"/>
        <end position="56"/>
    </location>
</feature>
<evidence type="ECO:0000256" key="1">
    <source>
        <dbReference type="ARBA" id="ARBA00004651"/>
    </source>
</evidence>
<gene>
    <name evidence="8" type="ordered locus">Ksed_08810</name>
</gene>
<reference evidence="8 9" key="1">
    <citation type="journal article" date="2009" name="Stand. Genomic Sci.">
        <title>Complete genome sequence of Kytococcus sedentarius type strain (541).</title>
        <authorList>
            <person name="Sims D."/>
            <person name="Brettin T."/>
            <person name="Detter J.C."/>
            <person name="Han C."/>
            <person name="Lapidus A."/>
            <person name="Copeland A."/>
            <person name="Glavina Del Rio T."/>
            <person name="Nolan M."/>
            <person name="Chen F."/>
            <person name="Lucas S."/>
            <person name="Tice H."/>
            <person name="Cheng J.F."/>
            <person name="Bruce D."/>
            <person name="Goodwin L."/>
            <person name="Pitluck S."/>
            <person name="Ovchinnikova G."/>
            <person name="Pati A."/>
            <person name="Ivanova N."/>
            <person name="Mavrommatis K."/>
            <person name="Chen A."/>
            <person name="Palaniappan K."/>
            <person name="D'haeseleer P."/>
            <person name="Chain P."/>
            <person name="Bristow J."/>
            <person name="Eisen J.A."/>
            <person name="Markowitz V."/>
            <person name="Hugenholtz P."/>
            <person name="Schneider S."/>
            <person name="Goker M."/>
            <person name="Pukall R."/>
            <person name="Kyrpides N.C."/>
            <person name="Klenk H.P."/>
        </authorList>
    </citation>
    <scope>NUCLEOTIDE SEQUENCE [LARGE SCALE GENOMIC DNA]</scope>
    <source>
        <strain evidence="9">ATCC 14392 / DSM 20547 / JCM 11482 / CCUG 33030 / NBRC 15357 / NCTC 11040 / CCM 314 / 541</strain>
    </source>
</reference>
<sequence>MTPTEDEFWTARHSTEEVEGQVARDRAARRRAQVAQWEREADPAARRDAGDSRDGRASSAGSAPGRDGDRRTVASRDGDDDEKLTGDDWKLVARRALYEFTDDGCTDLAAGLTYFAVLSIFPAIIGLVSLLGVFGQGESTTQAFLQIAVDLGADPQSTGYTFIEDFITKQQESSGAGLALALGLLGALWSASNYVNGFSRMMNRIYEVPEGRPFWVLRPVMVLVTVLVLLLVAVLGLSFVLTGPVAESVFGVVGLGDLATTIWAWAKWPAAALIVIFIIRLLYWATPNVKLPRQILTPGAILAFLIWVLASAAFGFYIANFGNYDATYGSMAGVIVFLLWLWLTNTVLLLGAEIDAEAERMRELKRGQRAEEEMTLHLRGEAGAEKAAKKEQALVDDAREVRLEATAQAPPRASSRD</sequence>
<evidence type="ECO:0000256" key="6">
    <source>
        <dbReference type="SAM" id="MobiDB-lite"/>
    </source>
</evidence>
<feature type="transmembrane region" description="Helical" evidence="7">
    <location>
        <begin position="176"/>
        <end position="195"/>
    </location>
</feature>
<evidence type="ECO:0000313" key="8">
    <source>
        <dbReference type="EMBL" id="ACV05933.1"/>
    </source>
</evidence>
<dbReference type="Proteomes" id="UP000006666">
    <property type="component" value="Chromosome"/>
</dbReference>
<feature type="compositionally biased region" description="Basic and acidic residues" evidence="6">
    <location>
        <begin position="66"/>
        <end position="84"/>
    </location>
</feature>
<evidence type="ECO:0000313" key="9">
    <source>
        <dbReference type="Proteomes" id="UP000006666"/>
    </source>
</evidence>
<feature type="transmembrane region" description="Helical" evidence="7">
    <location>
        <begin position="216"/>
        <end position="242"/>
    </location>
</feature>
<feature type="compositionally biased region" description="Basic and acidic residues" evidence="6">
    <location>
        <begin position="9"/>
        <end position="26"/>
    </location>
</feature>
<keyword evidence="2" id="KW-1003">Cell membrane</keyword>
<dbReference type="GO" id="GO:0005886">
    <property type="term" value="C:plasma membrane"/>
    <property type="evidence" value="ECO:0007669"/>
    <property type="project" value="UniProtKB-SubCell"/>
</dbReference>
<keyword evidence="5 7" id="KW-0472">Membrane</keyword>
<feature type="transmembrane region" description="Helical" evidence="7">
    <location>
        <begin position="331"/>
        <end position="352"/>
    </location>
</feature>
<dbReference type="InterPro" id="IPR017039">
    <property type="entry name" value="Virul_fac_BrkB"/>
</dbReference>
<comment type="subcellular location">
    <subcellularLocation>
        <location evidence="1">Cell membrane</location>
        <topology evidence="1">Multi-pass membrane protein</topology>
    </subcellularLocation>
</comment>
<feature type="region of interest" description="Disordered" evidence="6">
    <location>
        <begin position="1"/>
        <end position="84"/>
    </location>
</feature>
<dbReference type="RefSeq" id="WP_012802348.1">
    <property type="nucleotide sequence ID" value="NC_013169.1"/>
</dbReference>
<dbReference type="Pfam" id="PF03631">
    <property type="entry name" value="Virul_fac_BrkB"/>
    <property type="match status" value="1"/>
</dbReference>
<dbReference type="NCBIfam" id="TIGR00765">
    <property type="entry name" value="yihY_not_rbn"/>
    <property type="match status" value="1"/>
</dbReference>
<dbReference type="eggNOG" id="COG1295">
    <property type="taxonomic scope" value="Bacteria"/>
</dbReference>
<dbReference type="PANTHER" id="PTHR30213">
    <property type="entry name" value="INNER MEMBRANE PROTEIN YHJD"/>
    <property type="match status" value="1"/>
</dbReference>
<dbReference type="EMBL" id="CP001686">
    <property type="protein sequence ID" value="ACV05933.1"/>
    <property type="molecule type" value="Genomic_DNA"/>
</dbReference>
<dbReference type="AlphaFoldDB" id="C7NFJ8"/>
<protein>
    <submittedName>
        <fullName evidence="8">Predicted membrane protein</fullName>
    </submittedName>
</protein>
<dbReference type="KEGG" id="kse:Ksed_08810"/>
<name>C7NFJ8_KYTSD</name>
<evidence type="ECO:0000256" key="5">
    <source>
        <dbReference type="ARBA" id="ARBA00023136"/>
    </source>
</evidence>